<protein>
    <submittedName>
        <fullName evidence="3">SAM-dependent methyltransferase</fullName>
    </submittedName>
</protein>
<dbReference type="SUPFAM" id="SSF53335">
    <property type="entry name" value="S-adenosyl-L-methionine-dependent methyltransferases"/>
    <property type="match status" value="1"/>
</dbReference>
<organism evidence="3 4">
    <name type="scientific">Desulfosarcina ovata subsp. sediminis</name>
    <dbReference type="NCBI Taxonomy" id="885957"/>
    <lineage>
        <taxon>Bacteria</taxon>
        <taxon>Pseudomonadati</taxon>
        <taxon>Thermodesulfobacteriota</taxon>
        <taxon>Desulfobacteria</taxon>
        <taxon>Desulfobacterales</taxon>
        <taxon>Desulfosarcinaceae</taxon>
        <taxon>Desulfosarcina</taxon>
    </lineage>
</organism>
<sequence>MMTELKCRFCGTPLEHIFIDLGMTPPSNSYLPADKLLAMEPFYPLRVFVCRECFLVQLPAYHTSEDIFSDYAYFSSYSDSWLDHCRKFADDATEKFELDDSSQVIEVASNDGYLLQYFKPHGVPVLGIEPAANVAAAAIDAGIDTIVAFFGTQLAAELSAKNIQADLLVGNNVFAHVPDLNDFVAGFKIILAPNGIISLEFPHLMKLMEENQFDTIYHEHFSYFSLMTAQKVFQAHALKIYDVEELPTHGGSLRILAGHMDNHRLQPTSRLAALVEKETRYGLGTLDGYTAFADKVHATKRQLLSFLISCHEAGKTVAGYGAPAKGNTLLNYCGIREDLLPYTVDRSPHKQGQFLPGTHIPVYAVEEIEKRQPDYLLILPWNLKDEIMAQMAGIGRWGGRFVVPIPHVQVFDAVKEQ</sequence>
<dbReference type="InterPro" id="IPR013630">
    <property type="entry name" value="Methyltransf_Zn-bd_dom_put"/>
</dbReference>
<dbReference type="KEGG" id="dov:DSCO28_33540"/>
<evidence type="ECO:0000259" key="1">
    <source>
        <dbReference type="Pfam" id="PF08421"/>
    </source>
</evidence>
<dbReference type="EMBL" id="AP021876">
    <property type="protein sequence ID" value="BBO82788.1"/>
    <property type="molecule type" value="Genomic_DNA"/>
</dbReference>
<accession>A0A5K7ZKM3</accession>
<keyword evidence="3" id="KW-0808">Transferase</keyword>
<evidence type="ECO:0000313" key="3">
    <source>
        <dbReference type="EMBL" id="BBO82788.1"/>
    </source>
</evidence>
<dbReference type="GO" id="GO:0032259">
    <property type="term" value="P:methylation"/>
    <property type="evidence" value="ECO:0007669"/>
    <property type="project" value="UniProtKB-KW"/>
</dbReference>
<dbReference type="Pfam" id="PF08421">
    <property type="entry name" value="Methyltransf_13"/>
    <property type="match status" value="1"/>
</dbReference>
<keyword evidence="3" id="KW-0489">Methyltransferase</keyword>
<dbReference type="Pfam" id="PF13489">
    <property type="entry name" value="Methyltransf_23"/>
    <property type="match status" value="1"/>
</dbReference>
<feature type="domain" description="C-methyltransferase" evidence="2">
    <location>
        <begin position="247"/>
        <end position="406"/>
    </location>
</feature>
<feature type="domain" description="Methyltransferase putative zinc binding" evidence="1">
    <location>
        <begin position="7"/>
        <end position="68"/>
    </location>
</feature>
<evidence type="ECO:0000259" key="2">
    <source>
        <dbReference type="Pfam" id="PF08484"/>
    </source>
</evidence>
<dbReference type="PANTHER" id="PTHR43861">
    <property type="entry name" value="TRANS-ACONITATE 2-METHYLTRANSFERASE-RELATED"/>
    <property type="match status" value="1"/>
</dbReference>
<dbReference type="Gene3D" id="6.20.50.110">
    <property type="entry name" value="Methyltransferase, zinc-binding domain"/>
    <property type="match status" value="1"/>
</dbReference>
<proteinExistence type="predicted"/>
<dbReference type="InterPro" id="IPR029063">
    <property type="entry name" value="SAM-dependent_MTases_sf"/>
</dbReference>
<dbReference type="PANTHER" id="PTHR43861:SF5">
    <property type="entry name" value="BLL5978 PROTEIN"/>
    <property type="match status" value="1"/>
</dbReference>
<name>A0A5K7ZKM3_9BACT</name>
<dbReference type="InterPro" id="IPR038576">
    <property type="entry name" value="Methyltransf_Zn-bd_dom_put_sf"/>
</dbReference>
<dbReference type="RefSeq" id="WP_231714196.1">
    <property type="nucleotide sequence ID" value="NZ_AP021876.1"/>
</dbReference>
<dbReference type="GO" id="GO:0008168">
    <property type="term" value="F:methyltransferase activity"/>
    <property type="evidence" value="ECO:0007669"/>
    <property type="project" value="UniProtKB-KW"/>
</dbReference>
<dbReference type="Gene3D" id="6.10.250.3100">
    <property type="match status" value="1"/>
</dbReference>
<evidence type="ECO:0000313" key="4">
    <source>
        <dbReference type="Proteomes" id="UP000425960"/>
    </source>
</evidence>
<dbReference type="InterPro" id="IPR013691">
    <property type="entry name" value="MeTrfase_14"/>
</dbReference>
<gene>
    <name evidence="3" type="ORF">DSCO28_33540</name>
</gene>
<dbReference type="Gene3D" id="3.40.50.720">
    <property type="entry name" value="NAD(P)-binding Rossmann-like Domain"/>
    <property type="match status" value="1"/>
</dbReference>
<reference evidence="3 4" key="1">
    <citation type="submission" date="2019-11" db="EMBL/GenBank/DDBJ databases">
        <title>Comparative genomics of hydrocarbon-degrading Desulfosarcina strains.</title>
        <authorList>
            <person name="Watanabe M."/>
            <person name="Kojima H."/>
            <person name="Fukui M."/>
        </authorList>
    </citation>
    <scope>NUCLEOTIDE SEQUENCE [LARGE SCALE GENOMIC DNA]</scope>
    <source>
        <strain evidence="3 4">28bB2T</strain>
    </source>
</reference>
<dbReference type="AlphaFoldDB" id="A0A5K7ZKM3"/>
<dbReference type="Gene3D" id="3.40.50.150">
    <property type="entry name" value="Vaccinia Virus protein VP39"/>
    <property type="match status" value="1"/>
</dbReference>
<dbReference type="Proteomes" id="UP000425960">
    <property type="component" value="Chromosome"/>
</dbReference>
<dbReference type="Pfam" id="PF08484">
    <property type="entry name" value="Methyltransf_14"/>
    <property type="match status" value="1"/>
</dbReference>